<evidence type="ECO:0000313" key="1">
    <source>
        <dbReference type="EMBL" id="CAA9367657.1"/>
    </source>
</evidence>
<protein>
    <submittedName>
        <fullName evidence="1">Uncharacterized protein</fullName>
    </submittedName>
</protein>
<gene>
    <name evidence="1" type="ORF">AVDCRST_MAG93-8109</name>
</gene>
<feature type="non-terminal residue" evidence="1">
    <location>
        <position position="39"/>
    </location>
</feature>
<dbReference type="AlphaFoldDB" id="A0A6J4MSJ0"/>
<proteinExistence type="predicted"/>
<name>A0A6J4MSJ0_9CHLR</name>
<reference evidence="1" key="1">
    <citation type="submission" date="2020-02" db="EMBL/GenBank/DDBJ databases">
        <authorList>
            <person name="Meier V. D."/>
        </authorList>
    </citation>
    <scope>NUCLEOTIDE SEQUENCE</scope>
    <source>
        <strain evidence="1">AVDCRST_MAG93</strain>
    </source>
</reference>
<feature type="non-terminal residue" evidence="1">
    <location>
        <position position="1"/>
    </location>
</feature>
<dbReference type="EMBL" id="CADCTR010002733">
    <property type="protein sequence ID" value="CAA9367657.1"/>
    <property type="molecule type" value="Genomic_DNA"/>
</dbReference>
<accession>A0A6J4MSJ0</accession>
<sequence length="39" mass="4476">WEEGTGVKLSCVTMHRISKRLGVSRKKRPSHTALHCWLS</sequence>
<organism evidence="1">
    <name type="scientific">uncultured Chloroflexia bacterium</name>
    <dbReference type="NCBI Taxonomy" id="1672391"/>
    <lineage>
        <taxon>Bacteria</taxon>
        <taxon>Bacillati</taxon>
        <taxon>Chloroflexota</taxon>
        <taxon>Chloroflexia</taxon>
        <taxon>environmental samples</taxon>
    </lineage>
</organism>